<evidence type="ECO:0000313" key="1">
    <source>
        <dbReference type="EMBL" id="MBB3099351.1"/>
    </source>
</evidence>
<name>A0A7W5ANF4_9ACTN</name>
<evidence type="ECO:0000313" key="2">
    <source>
        <dbReference type="Proteomes" id="UP000590749"/>
    </source>
</evidence>
<gene>
    <name evidence="1" type="ORF">FHR83_007057</name>
</gene>
<protein>
    <submittedName>
        <fullName evidence="1">Uncharacterized protein</fullName>
    </submittedName>
</protein>
<dbReference type="Proteomes" id="UP000590749">
    <property type="component" value="Unassembled WGS sequence"/>
</dbReference>
<dbReference type="EMBL" id="JACHXF010000018">
    <property type="protein sequence ID" value="MBB3099351.1"/>
    <property type="molecule type" value="Genomic_DNA"/>
</dbReference>
<keyword evidence="2" id="KW-1185">Reference proteome</keyword>
<organism evidence="1 2">
    <name type="scientific">Actinoplanes campanulatus</name>
    <dbReference type="NCBI Taxonomy" id="113559"/>
    <lineage>
        <taxon>Bacteria</taxon>
        <taxon>Bacillati</taxon>
        <taxon>Actinomycetota</taxon>
        <taxon>Actinomycetes</taxon>
        <taxon>Micromonosporales</taxon>
        <taxon>Micromonosporaceae</taxon>
        <taxon>Actinoplanes</taxon>
    </lineage>
</organism>
<proteinExistence type="predicted"/>
<dbReference type="AlphaFoldDB" id="A0A7W5ANF4"/>
<reference evidence="1 2" key="1">
    <citation type="submission" date="2020-08" db="EMBL/GenBank/DDBJ databases">
        <title>Genomic Encyclopedia of Type Strains, Phase III (KMG-III): the genomes of soil and plant-associated and newly described type strains.</title>
        <authorList>
            <person name="Whitman W."/>
        </authorList>
    </citation>
    <scope>NUCLEOTIDE SEQUENCE [LARGE SCALE GENOMIC DNA]</scope>
    <source>
        <strain evidence="1 2">CECT 3287</strain>
    </source>
</reference>
<comment type="caution">
    <text evidence="1">The sequence shown here is derived from an EMBL/GenBank/DDBJ whole genome shotgun (WGS) entry which is preliminary data.</text>
</comment>
<dbReference type="RefSeq" id="WP_183225411.1">
    <property type="nucleotide sequence ID" value="NZ_BMPW01000021.1"/>
</dbReference>
<accession>A0A7W5ANF4</accession>
<sequence length="81" mass="8549">MSAPCAWALLMDGLERLDDIAPAALPEICAEIATHRVRFDRPDLGVWFLAVAEVCASHAESAARLGGLGLGEIPRHATASP</sequence>